<sequence>MWGVHSLRHSYATHLIENGVDIRLIQELLGHNSIKTTQIYTHVTFNTKNQVKSPLDTL</sequence>
<dbReference type="OrthoDB" id="9801717at2"/>
<keyword evidence="6" id="KW-1185">Reference proteome</keyword>
<dbReference type="PROSITE" id="PS51898">
    <property type="entry name" value="TYR_RECOMBINASE"/>
    <property type="match status" value="1"/>
</dbReference>
<dbReference type="InterPro" id="IPR013762">
    <property type="entry name" value="Integrase-like_cat_sf"/>
</dbReference>
<dbReference type="GO" id="GO:0006310">
    <property type="term" value="P:DNA recombination"/>
    <property type="evidence" value="ECO:0007669"/>
    <property type="project" value="UniProtKB-KW"/>
</dbReference>
<comment type="similarity">
    <text evidence="1">Belongs to the 'phage' integrase family.</text>
</comment>
<dbReference type="InterPro" id="IPR011010">
    <property type="entry name" value="DNA_brk_join_enz"/>
</dbReference>
<dbReference type="Pfam" id="PF00589">
    <property type="entry name" value="Phage_integrase"/>
    <property type="match status" value="1"/>
</dbReference>
<evidence type="ECO:0000256" key="3">
    <source>
        <dbReference type="ARBA" id="ARBA00023172"/>
    </source>
</evidence>
<evidence type="ECO:0000256" key="2">
    <source>
        <dbReference type="ARBA" id="ARBA00023125"/>
    </source>
</evidence>
<keyword evidence="3" id="KW-0233">DNA recombination</keyword>
<gene>
    <name evidence="5" type="primary">xerD_3</name>
    <name evidence="5" type="ORF">SAMEA104719789_01726</name>
</gene>
<evidence type="ECO:0000256" key="1">
    <source>
        <dbReference type="ARBA" id="ARBA00008857"/>
    </source>
</evidence>
<name>A0A383U439_9FLAO</name>
<dbReference type="AlphaFoldDB" id="A0A383U439"/>
<evidence type="ECO:0000313" key="6">
    <source>
        <dbReference type="Proteomes" id="UP000262142"/>
    </source>
</evidence>
<dbReference type="GO" id="GO:0003677">
    <property type="term" value="F:DNA binding"/>
    <property type="evidence" value="ECO:0007669"/>
    <property type="project" value="UniProtKB-KW"/>
</dbReference>
<protein>
    <submittedName>
        <fullName evidence="5">Tyrosine recombinase XerD</fullName>
    </submittedName>
</protein>
<dbReference type="GO" id="GO:0015074">
    <property type="term" value="P:DNA integration"/>
    <property type="evidence" value="ECO:0007669"/>
    <property type="project" value="InterPro"/>
</dbReference>
<accession>A0A383U439</accession>
<dbReference type="PANTHER" id="PTHR30349">
    <property type="entry name" value="PHAGE INTEGRASE-RELATED"/>
    <property type="match status" value="1"/>
</dbReference>
<dbReference type="InterPro" id="IPR050090">
    <property type="entry name" value="Tyrosine_recombinase_XerCD"/>
</dbReference>
<dbReference type="SUPFAM" id="SSF56349">
    <property type="entry name" value="DNA breaking-rejoining enzymes"/>
    <property type="match status" value="1"/>
</dbReference>
<dbReference type="Proteomes" id="UP000262142">
    <property type="component" value="Unassembled WGS sequence"/>
</dbReference>
<dbReference type="EMBL" id="UNSC01000010">
    <property type="protein sequence ID" value="SZD74300.1"/>
    <property type="molecule type" value="Genomic_DNA"/>
</dbReference>
<keyword evidence="2" id="KW-0238">DNA-binding</keyword>
<proteinExistence type="inferred from homology"/>
<organism evidence="5 6">
    <name type="scientific">Candidatus Ornithobacterium hominis</name>
    <dbReference type="NCBI Taxonomy" id="2497989"/>
    <lineage>
        <taxon>Bacteria</taxon>
        <taxon>Pseudomonadati</taxon>
        <taxon>Bacteroidota</taxon>
        <taxon>Flavobacteriia</taxon>
        <taxon>Flavobacteriales</taxon>
        <taxon>Weeksellaceae</taxon>
        <taxon>Ornithobacterium</taxon>
    </lineage>
</organism>
<feature type="domain" description="Tyr recombinase" evidence="4">
    <location>
        <begin position="1"/>
        <end position="53"/>
    </location>
</feature>
<evidence type="ECO:0000259" key="4">
    <source>
        <dbReference type="PROSITE" id="PS51898"/>
    </source>
</evidence>
<dbReference type="PANTHER" id="PTHR30349:SF41">
    <property type="entry name" value="INTEGRASE_RECOMBINASE PROTEIN MJ0367-RELATED"/>
    <property type="match status" value="1"/>
</dbReference>
<dbReference type="Gene3D" id="1.10.443.10">
    <property type="entry name" value="Intergrase catalytic core"/>
    <property type="match status" value="1"/>
</dbReference>
<reference evidence="5 6" key="1">
    <citation type="submission" date="2018-09" db="EMBL/GenBank/DDBJ databases">
        <authorList>
            <consortium name="Pathogen Informatics"/>
        </authorList>
    </citation>
    <scope>NUCLEOTIDE SEQUENCE [LARGE SCALE GENOMIC DNA]</scope>
    <source>
        <strain evidence="5 6">OH-22767</strain>
    </source>
</reference>
<dbReference type="InterPro" id="IPR002104">
    <property type="entry name" value="Integrase_catalytic"/>
</dbReference>
<dbReference type="RefSeq" id="WP_119059868.1">
    <property type="nucleotide sequence ID" value="NZ_UNSC01000010.1"/>
</dbReference>
<evidence type="ECO:0000313" key="5">
    <source>
        <dbReference type="EMBL" id="SZD74300.1"/>
    </source>
</evidence>